<sequence>MSTQHLPEISQLAFLLALAHTMPHRSQAMERQAQKQTLSEERARQAALSLLGIDLIREDRE</sequence>
<dbReference type="OrthoDB" id="9904081at2"/>
<name>A0A368TQ82_9GAMM</name>
<keyword evidence="2" id="KW-1185">Reference proteome</keyword>
<gene>
    <name evidence="1" type="ORF">DU505_18815</name>
</gene>
<organism evidence="1 2">
    <name type="scientific">Billgrantia montanilacus</name>
    <dbReference type="NCBI Taxonomy" id="2282305"/>
    <lineage>
        <taxon>Bacteria</taxon>
        <taxon>Pseudomonadati</taxon>
        <taxon>Pseudomonadota</taxon>
        <taxon>Gammaproteobacteria</taxon>
        <taxon>Oceanospirillales</taxon>
        <taxon>Halomonadaceae</taxon>
        <taxon>Billgrantia</taxon>
    </lineage>
</organism>
<protein>
    <submittedName>
        <fullName evidence="1">Uncharacterized protein</fullName>
    </submittedName>
</protein>
<comment type="caution">
    <text evidence="1">The sequence shown here is derived from an EMBL/GenBank/DDBJ whole genome shotgun (WGS) entry which is preliminary data.</text>
</comment>
<dbReference type="Proteomes" id="UP000252405">
    <property type="component" value="Unassembled WGS sequence"/>
</dbReference>
<reference evidence="1 2" key="1">
    <citation type="submission" date="2018-07" db="EMBL/GenBank/DDBJ databases">
        <title>Halomonas montanilacus sp. nov., isolated from Lake Pengyan on Tibetan Plateau.</title>
        <authorList>
            <person name="Lu H."/>
            <person name="Xing P."/>
            <person name="Wu Q."/>
        </authorList>
    </citation>
    <scope>NUCLEOTIDE SEQUENCE [LARGE SCALE GENOMIC DNA]</scope>
    <source>
        <strain evidence="1 2">PYC7W</strain>
    </source>
</reference>
<dbReference type="RefSeq" id="WP_114480510.1">
    <property type="nucleotide sequence ID" value="NZ_QPII01000019.1"/>
</dbReference>
<evidence type="ECO:0000313" key="1">
    <source>
        <dbReference type="EMBL" id="RCV86885.1"/>
    </source>
</evidence>
<evidence type="ECO:0000313" key="2">
    <source>
        <dbReference type="Proteomes" id="UP000252405"/>
    </source>
</evidence>
<dbReference type="AlphaFoldDB" id="A0A368TQ82"/>
<dbReference type="EMBL" id="QPII01000019">
    <property type="protein sequence ID" value="RCV86885.1"/>
    <property type="molecule type" value="Genomic_DNA"/>
</dbReference>
<proteinExistence type="predicted"/>
<accession>A0A368TQ82</accession>